<feature type="transmembrane region" description="Helical" evidence="1">
    <location>
        <begin position="6"/>
        <end position="22"/>
    </location>
</feature>
<feature type="transmembrane region" description="Helical" evidence="1">
    <location>
        <begin position="200"/>
        <end position="219"/>
    </location>
</feature>
<sequence length="449" mass="51361">MILNNREIAILFWLAIVLLYAFRKGINKDIAKSFTALIKSFFHIKIQTIIWGGIAWASLCVVLLEEAGIWTLSNLKTTLVWGCTFAFISTMNAHKIAETKGYFREELRGLINATAIITFITEAYSFSILAEIIITPILTLLVIIQVLSEREPRYATLQKISTFMLAFAGLAYIANALYMLANNFSDFASLDNLREFLTPSLLTCFYLLYIYVISIYMTYENLSVGLTYAITEPGLRRFAVFKAAWAFKTNHKALNRWRTNAGIFRPQCKNEVIASIKEVTYQIYREKNPIPITPEQGWQPTKAASFLTEKNLTVEDYHRTHGDEWWGDAHILKIESDRFNLDSITYVMRGTDIAVKRLKLEVTVNNKDLHALPESLFIEIGTELILHSIGHCEIDLQQAIDTDSHVDIITGLRRVRLSRENYTYTKTGGYLRTLIIDYQPNYIGPEDEG</sequence>
<evidence type="ECO:0000256" key="1">
    <source>
        <dbReference type="SAM" id="Phobius"/>
    </source>
</evidence>
<evidence type="ECO:0000313" key="2">
    <source>
        <dbReference type="EMBL" id="MFH6597506.1"/>
    </source>
</evidence>
<feature type="transmembrane region" description="Helical" evidence="1">
    <location>
        <begin position="42"/>
        <end position="64"/>
    </location>
</feature>
<dbReference type="Proteomes" id="UP001609932">
    <property type="component" value="Unassembled WGS sequence"/>
</dbReference>
<keyword evidence="1" id="KW-0812">Transmembrane</keyword>
<keyword evidence="1" id="KW-0472">Membrane</keyword>
<reference evidence="2 3" key="1">
    <citation type="submission" date="2024-09" db="EMBL/GenBank/DDBJ databases">
        <title>Elucidation of the Bokeelamides from Bacteria Associated with Moon Snail Egg Collars.</title>
        <authorList>
            <person name="Campbell R."/>
            <person name="Piedl K."/>
            <person name="Mevers E."/>
        </authorList>
    </citation>
    <scope>NUCLEOTIDE SEQUENCE [LARGE SCALE GENOMIC DNA]</scope>
    <source>
        <strain evidence="2 3">EM133</strain>
    </source>
</reference>
<evidence type="ECO:0008006" key="4">
    <source>
        <dbReference type="Google" id="ProtNLM"/>
    </source>
</evidence>
<dbReference type="RefSeq" id="WP_395272076.1">
    <property type="nucleotide sequence ID" value="NZ_JBHEGD010000001.1"/>
</dbReference>
<accession>A0ABW7M7Y7</accession>
<name>A0ABW7M7Y7_9GAMM</name>
<protein>
    <recommendedName>
        <fullName evidence="4">Inner membrane protein</fullName>
    </recommendedName>
</protein>
<keyword evidence="1" id="KW-1133">Transmembrane helix</keyword>
<dbReference type="EMBL" id="JBHEGD010000001">
    <property type="protein sequence ID" value="MFH6597506.1"/>
    <property type="molecule type" value="Genomic_DNA"/>
</dbReference>
<organism evidence="2 3">
    <name type="scientific">Ectopseudomonas khazarica</name>
    <dbReference type="NCBI Taxonomy" id="2502979"/>
    <lineage>
        <taxon>Bacteria</taxon>
        <taxon>Pseudomonadati</taxon>
        <taxon>Pseudomonadota</taxon>
        <taxon>Gammaproteobacteria</taxon>
        <taxon>Pseudomonadales</taxon>
        <taxon>Pseudomonadaceae</taxon>
        <taxon>Ectopseudomonas</taxon>
    </lineage>
</organism>
<evidence type="ECO:0000313" key="3">
    <source>
        <dbReference type="Proteomes" id="UP001609932"/>
    </source>
</evidence>
<feature type="transmembrane region" description="Helical" evidence="1">
    <location>
        <begin position="132"/>
        <end position="148"/>
    </location>
</feature>
<keyword evidence="3" id="KW-1185">Reference proteome</keyword>
<proteinExistence type="predicted"/>
<comment type="caution">
    <text evidence="2">The sequence shown here is derived from an EMBL/GenBank/DDBJ whole genome shotgun (WGS) entry which is preliminary data.</text>
</comment>
<feature type="transmembrane region" description="Helical" evidence="1">
    <location>
        <begin position="160"/>
        <end position="180"/>
    </location>
</feature>
<gene>
    <name evidence="2" type="ORF">ACEVAQ_02060</name>
</gene>